<evidence type="ECO:0000313" key="2">
    <source>
        <dbReference type="Proteomes" id="UP001151760"/>
    </source>
</evidence>
<comment type="caution">
    <text evidence="1">The sequence shown here is derived from an EMBL/GenBank/DDBJ whole genome shotgun (WGS) entry which is preliminary data.</text>
</comment>
<sequence>MHYRLPHPGQGVLGHALAIYASQPTTLPSEFSTMLLQDPTWHMDIGRDGRVLTEKDQRIEAYTFLFRQKGEKEV</sequence>
<dbReference type="EMBL" id="BQNB010013738">
    <property type="protein sequence ID" value="GJT19697.1"/>
    <property type="molecule type" value="Genomic_DNA"/>
</dbReference>
<reference evidence="1" key="2">
    <citation type="submission" date="2022-01" db="EMBL/GenBank/DDBJ databases">
        <authorList>
            <person name="Yamashiro T."/>
            <person name="Shiraishi A."/>
            <person name="Satake H."/>
            <person name="Nakayama K."/>
        </authorList>
    </citation>
    <scope>NUCLEOTIDE SEQUENCE</scope>
</reference>
<dbReference type="Proteomes" id="UP001151760">
    <property type="component" value="Unassembled WGS sequence"/>
</dbReference>
<name>A0ABQ5C0R4_9ASTR</name>
<protein>
    <submittedName>
        <fullName evidence="1">Uncharacterized protein</fullName>
    </submittedName>
</protein>
<reference evidence="1" key="1">
    <citation type="journal article" date="2022" name="Int. J. Mol. Sci.">
        <title>Draft Genome of Tanacetum Coccineum: Genomic Comparison of Closely Related Tanacetum-Family Plants.</title>
        <authorList>
            <person name="Yamashiro T."/>
            <person name="Shiraishi A."/>
            <person name="Nakayama K."/>
            <person name="Satake H."/>
        </authorList>
    </citation>
    <scope>NUCLEOTIDE SEQUENCE</scope>
</reference>
<gene>
    <name evidence="1" type="ORF">Tco_0878403</name>
</gene>
<accession>A0ABQ5C0R4</accession>
<organism evidence="1 2">
    <name type="scientific">Tanacetum coccineum</name>
    <dbReference type="NCBI Taxonomy" id="301880"/>
    <lineage>
        <taxon>Eukaryota</taxon>
        <taxon>Viridiplantae</taxon>
        <taxon>Streptophyta</taxon>
        <taxon>Embryophyta</taxon>
        <taxon>Tracheophyta</taxon>
        <taxon>Spermatophyta</taxon>
        <taxon>Magnoliopsida</taxon>
        <taxon>eudicotyledons</taxon>
        <taxon>Gunneridae</taxon>
        <taxon>Pentapetalae</taxon>
        <taxon>asterids</taxon>
        <taxon>campanulids</taxon>
        <taxon>Asterales</taxon>
        <taxon>Asteraceae</taxon>
        <taxon>Asteroideae</taxon>
        <taxon>Anthemideae</taxon>
        <taxon>Anthemidinae</taxon>
        <taxon>Tanacetum</taxon>
    </lineage>
</organism>
<proteinExistence type="predicted"/>
<evidence type="ECO:0000313" key="1">
    <source>
        <dbReference type="EMBL" id="GJT19697.1"/>
    </source>
</evidence>
<keyword evidence="2" id="KW-1185">Reference proteome</keyword>